<comment type="subcellular location">
    <subcellularLocation>
        <location evidence="1">Cell membrane</location>
        <topology evidence="1">Single-pass type I membrane protein</topology>
    </subcellularLocation>
</comment>
<dbReference type="PANTHER" id="PTHR48065:SF5">
    <property type="entry name" value="RECEPTOR-LIKE PROTEIN CF-9 HOMOLOG"/>
    <property type="match status" value="1"/>
</dbReference>
<reference evidence="15 16" key="1">
    <citation type="submission" date="2018-09" db="EMBL/GenBank/DDBJ databases">
        <title>A high-quality reference genome of wild soybean provides a powerful tool to mine soybean genomes.</title>
        <authorList>
            <person name="Xie M."/>
            <person name="Chung C.Y.L."/>
            <person name="Li M.-W."/>
            <person name="Wong F.-L."/>
            <person name="Chan T.-F."/>
            <person name="Lam H.-M."/>
        </authorList>
    </citation>
    <scope>NUCLEOTIDE SEQUENCE [LARGE SCALE GENOMIC DNA]</scope>
    <source>
        <strain evidence="16">cv. W05</strain>
        <tissue evidence="15">Hypocotyl of etiolated seedlings</tissue>
    </source>
</reference>
<evidence type="ECO:0000313" key="16">
    <source>
        <dbReference type="Proteomes" id="UP000289340"/>
    </source>
</evidence>
<dbReference type="SUPFAM" id="SSF52058">
    <property type="entry name" value="L domain-like"/>
    <property type="match status" value="4"/>
</dbReference>
<proteinExistence type="inferred from homology"/>
<dbReference type="InterPro" id="IPR043128">
    <property type="entry name" value="Rev_trsase/Diguanyl_cyclase"/>
</dbReference>
<keyword evidence="16" id="KW-1185">Reference proteome</keyword>
<keyword evidence="4" id="KW-0433">Leucine-rich repeat</keyword>
<dbReference type="Pfam" id="PF00560">
    <property type="entry name" value="LRR_1"/>
    <property type="match status" value="8"/>
</dbReference>
<evidence type="ECO:0000256" key="1">
    <source>
        <dbReference type="ARBA" id="ARBA00004251"/>
    </source>
</evidence>
<protein>
    <submittedName>
        <fullName evidence="15">Receptor-like protein 6</fullName>
    </submittedName>
</protein>
<evidence type="ECO:0000256" key="4">
    <source>
        <dbReference type="ARBA" id="ARBA00022614"/>
    </source>
</evidence>
<accession>A0A445H7D2</accession>
<dbReference type="EMBL" id="QZWG01000014">
    <property type="protein sequence ID" value="RZB69487.1"/>
    <property type="molecule type" value="Genomic_DNA"/>
</dbReference>
<evidence type="ECO:0000259" key="14">
    <source>
        <dbReference type="PROSITE" id="PS50994"/>
    </source>
</evidence>
<evidence type="ECO:0000256" key="11">
    <source>
        <dbReference type="ARBA" id="ARBA00023180"/>
    </source>
</evidence>
<dbReference type="GO" id="GO:0015074">
    <property type="term" value="P:DNA integration"/>
    <property type="evidence" value="ECO:0007669"/>
    <property type="project" value="InterPro"/>
</dbReference>
<evidence type="ECO:0000256" key="7">
    <source>
        <dbReference type="ARBA" id="ARBA00022737"/>
    </source>
</evidence>
<dbReference type="InterPro" id="IPR041577">
    <property type="entry name" value="RT_RNaseH_2"/>
</dbReference>
<evidence type="ECO:0000259" key="13">
    <source>
        <dbReference type="PROSITE" id="PS50878"/>
    </source>
</evidence>
<dbReference type="SUPFAM" id="SSF53098">
    <property type="entry name" value="Ribonuclease H-like"/>
    <property type="match status" value="1"/>
</dbReference>
<dbReference type="Gene3D" id="3.80.10.10">
    <property type="entry name" value="Ribonuclease Inhibitor"/>
    <property type="match status" value="6"/>
</dbReference>
<feature type="domain" description="Integrase catalytic" evidence="14">
    <location>
        <begin position="365"/>
        <end position="466"/>
    </location>
</feature>
<name>A0A445H7D2_GLYSO</name>
<keyword evidence="8 12" id="KW-1133">Transmembrane helix</keyword>
<dbReference type="PROSITE" id="PS50878">
    <property type="entry name" value="RT_POL"/>
    <property type="match status" value="1"/>
</dbReference>
<dbReference type="Pfam" id="PF00078">
    <property type="entry name" value="RVT_1"/>
    <property type="match status" value="1"/>
</dbReference>
<keyword evidence="5 12" id="KW-0812">Transmembrane</keyword>
<dbReference type="Pfam" id="PF24626">
    <property type="entry name" value="SH3_Tf2-1"/>
    <property type="match status" value="1"/>
</dbReference>
<dbReference type="CDD" id="cd09274">
    <property type="entry name" value="RNase_HI_RT_Ty3"/>
    <property type="match status" value="1"/>
</dbReference>
<dbReference type="Gene3D" id="3.30.420.10">
    <property type="entry name" value="Ribonuclease H-like superfamily/Ribonuclease H"/>
    <property type="match status" value="1"/>
</dbReference>
<dbReference type="SMART" id="SM00369">
    <property type="entry name" value="LRR_TYP"/>
    <property type="match status" value="10"/>
</dbReference>
<dbReference type="CDD" id="cd01647">
    <property type="entry name" value="RT_LTR"/>
    <property type="match status" value="1"/>
</dbReference>
<dbReference type="SUPFAM" id="SSF56672">
    <property type="entry name" value="DNA/RNA polymerases"/>
    <property type="match status" value="1"/>
</dbReference>
<keyword evidence="7" id="KW-0677">Repeat</keyword>
<feature type="transmembrane region" description="Helical" evidence="12">
    <location>
        <begin position="1623"/>
        <end position="1643"/>
    </location>
</feature>
<dbReference type="FunFam" id="3.80.10.10:FF:000095">
    <property type="entry name" value="LRR receptor-like serine/threonine-protein kinase GSO1"/>
    <property type="match status" value="2"/>
</dbReference>
<dbReference type="Gene3D" id="3.10.20.370">
    <property type="match status" value="1"/>
</dbReference>
<evidence type="ECO:0000256" key="12">
    <source>
        <dbReference type="SAM" id="Phobius"/>
    </source>
</evidence>
<dbReference type="InterPro" id="IPR032675">
    <property type="entry name" value="LRR_dom_sf"/>
</dbReference>
<evidence type="ECO:0000256" key="8">
    <source>
        <dbReference type="ARBA" id="ARBA00022989"/>
    </source>
</evidence>
<dbReference type="Pfam" id="PF17919">
    <property type="entry name" value="RT_RNaseH_2"/>
    <property type="match status" value="1"/>
</dbReference>
<keyword evidence="6" id="KW-0732">Signal</keyword>
<dbReference type="InterPro" id="IPR043502">
    <property type="entry name" value="DNA/RNA_pol_sf"/>
</dbReference>
<dbReference type="FunFam" id="3.80.10.10:FF:000111">
    <property type="entry name" value="LRR receptor-like serine/threonine-protein kinase ERECTA"/>
    <property type="match status" value="1"/>
</dbReference>
<sequence length="1703" mass="191246">MNDIFKGALRRFVLVFFDDILIFSPSWKDHLSHLEIVLSILKQHQLFARFSKCAFGVREIDYLGHTLYRAGVAMETTKLQVVLDWPLPNSLKQLRGFLGLTGYYRKFVKGYATIAASLTDLLKKDSFKWSASATTSLNKLKEVMTSAPVLSIPNFKEPFVLETDASGTGIGAVLSQNEHPIAYFSKKLSSRMQKQYAYIREFHAITEALAKFRHYLLGHKFIIRTDQKSLKELLEKRLQTPEQQQWLPKFLGNDFVIQYKSDRENIPADAFSRSFSMAWSEAIGVWMTQVATLMKEDAILAALYKQSRYKGFCEKCSICQQAKVEQALLAGLLQPLPIPQRIWEDIAMDFITHLPSSHDVFIVNIVKMHGFPKTIVSDRDRVFISAFWQQLFKAQVTTLAMSSAYHPQSDGQTEVLKKTLEMYLRCFMFDHPKAWFEMLPWAQFWYNTSFHRNIGMSPFKVVFGRDPPSVIPHELVDRIGRVAYKLKLPETARIHPVFHISALKKFVGSSNQPYLPLPLTEIAGLEEAKWEDATWVKASYPHFNLEDKVVYKGEGNVTCGKQEGKLVRESVTKEGHVADDLHVGIPLLIPSSLHLSLNLSTLLNLSFGYKMTFMHCLDYIMITLSGLVSKQGLGTLNLLSKTIHKSMGGFLFLVLSFLLCHFPSQTSSLIPFCNHDDASALLSFKSSFTLNSSSDSSRWCESPYPKTESWENGTNCCLWEGVSCDTKSGHVIGIDLSCSCLQGEFHPNTTLFKLIHLKKLNLAFNDFSNSPMPNGFGDHVALTHLNLSHSAFSGVIPSKISQLSKLVSLDLSFLGMRIEAATLENVIVNATDIRELTLDFLNMSTIEPSSLSLLVNFSSSLVSLSLGDTGLQGKLANNILCLPNLQKLDLSVNLDLQGELPEFNRSTPLRYLDLSYTGFSGKLPNTINHLESLNYLSFESCDFGGPIPVFLSNLMQLKHLDLGGNNFSGEIPSSLSNLKHLTYLDLSVNNFGGEIPDMFDKLSKIEYLCISGNNLVGQLPSSLFGLTQLSDLDCSYNKLVGPMPDKISGLSNLCSLDLSSNSMNGTIPHWCFSLSSLIQLSLHGNQLTGSIGEFSSFSLYYCDLSYNKLQGNIPNSMFHLQNLTWLSLSSNNLTGHVDFHKFSNMQFLEILDLSDNNFLYLSFNNTEGDYNFLNLQYLYLSSCNINSFPKLLSGLKYLNSLDLSRNQIHGKIPKWFNSTGKDTLSFLDLSHNLLTSVGYLSLSWATMQYIDLSFNMLQGDIPVPPSGIEYFSVSNNKLTGRISSTICNASYLQILNLSHNNLTGKLPQCLGTFPYLSVLDLRRNMLSGMIPKTYLEIEALVTMNFNGNQLEGQLPRSVVKCKQLRVLDLGENNIQDTFPTFLESLQQLQVLVLRANRFNGTINCLKLKNVFPMLRVFDISNNNFSGNLPTACIEDFKEMMVNVHNGLEYMSGKNYTSSCYDSVVITIKGNTYELERILTTFTTMDLSNNRFGGVIPAIIGELKSLKGLNLSHNRINGVIPQNFGGLKNLEWLDLSSNMLTGEIPKALTNLHFLSVLNLSQNQLLGMIPTGKQFDTFQNDSYEGNQGLCGLPLSKSCHNDEKLPKDSATFQHDEEFRFGWKPVAIGYACGVVFGILLGYIVFFFRKTEWSISFVECILNQRRATGLMQIQDDTIKVVKGTVNQSTLGIYSRCQVDVPYSERHFS</sequence>
<evidence type="ECO:0000256" key="2">
    <source>
        <dbReference type="ARBA" id="ARBA00009592"/>
    </source>
</evidence>
<dbReference type="PANTHER" id="PTHR48065">
    <property type="entry name" value="OS10G0469600 PROTEIN"/>
    <property type="match status" value="1"/>
</dbReference>
<organism evidence="15 16">
    <name type="scientific">Glycine soja</name>
    <name type="common">Wild soybean</name>
    <dbReference type="NCBI Taxonomy" id="3848"/>
    <lineage>
        <taxon>Eukaryota</taxon>
        <taxon>Viridiplantae</taxon>
        <taxon>Streptophyta</taxon>
        <taxon>Embryophyta</taxon>
        <taxon>Tracheophyta</taxon>
        <taxon>Spermatophyta</taxon>
        <taxon>Magnoliopsida</taxon>
        <taxon>eudicotyledons</taxon>
        <taxon>Gunneridae</taxon>
        <taxon>Pentapetalae</taxon>
        <taxon>rosids</taxon>
        <taxon>fabids</taxon>
        <taxon>Fabales</taxon>
        <taxon>Fabaceae</taxon>
        <taxon>Papilionoideae</taxon>
        <taxon>50 kb inversion clade</taxon>
        <taxon>NPAAA clade</taxon>
        <taxon>indigoferoid/millettioid clade</taxon>
        <taxon>Phaseoleae</taxon>
        <taxon>Glycine</taxon>
        <taxon>Glycine subgen. Soja</taxon>
    </lineage>
</organism>
<evidence type="ECO:0000256" key="6">
    <source>
        <dbReference type="ARBA" id="ARBA00022729"/>
    </source>
</evidence>
<dbReference type="PROSITE" id="PS50994">
    <property type="entry name" value="INTEGRASE"/>
    <property type="match status" value="1"/>
</dbReference>
<dbReference type="Pfam" id="PF13855">
    <property type="entry name" value="LRR_8"/>
    <property type="match status" value="1"/>
</dbReference>
<comment type="caution">
    <text evidence="15">The sequence shown here is derived from an EMBL/GenBank/DDBJ whole genome shotgun (WGS) entry which is preliminary data.</text>
</comment>
<dbReference type="InterPro" id="IPR003591">
    <property type="entry name" value="Leu-rich_rpt_typical-subtyp"/>
</dbReference>
<dbReference type="FunFam" id="3.30.70.270:FF:000020">
    <property type="entry name" value="Transposon Tf2-6 polyprotein-like Protein"/>
    <property type="match status" value="1"/>
</dbReference>
<dbReference type="GO" id="GO:0003676">
    <property type="term" value="F:nucleic acid binding"/>
    <property type="evidence" value="ECO:0007669"/>
    <property type="project" value="InterPro"/>
</dbReference>
<dbReference type="Proteomes" id="UP000289340">
    <property type="component" value="Chromosome 14"/>
</dbReference>
<keyword evidence="9 12" id="KW-0472">Membrane</keyword>
<evidence type="ECO:0000256" key="9">
    <source>
        <dbReference type="ARBA" id="ARBA00023136"/>
    </source>
</evidence>
<dbReference type="SMART" id="SM00365">
    <property type="entry name" value="LRR_SD22"/>
    <property type="match status" value="6"/>
</dbReference>
<dbReference type="InterPro" id="IPR056924">
    <property type="entry name" value="SH3_Tf2-1"/>
</dbReference>
<dbReference type="Pfam" id="PF08263">
    <property type="entry name" value="LRRNT_2"/>
    <property type="match status" value="1"/>
</dbReference>
<dbReference type="InterPro" id="IPR000477">
    <property type="entry name" value="RT_dom"/>
</dbReference>
<evidence type="ECO:0000313" key="15">
    <source>
        <dbReference type="EMBL" id="RZB69487.1"/>
    </source>
</evidence>
<evidence type="ECO:0000256" key="3">
    <source>
        <dbReference type="ARBA" id="ARBA00022475"/>
    </source>
</evidence>
<dbReference type="InterPro" id="IPR001611">
    <property type="entry name" value="Leu-rich_rpt"/>
</dbReference>
<evidence type="ECO:0000256" key="10">
    <source>
        <dbReference type="ARBA" id="ARBA00023170"/>
    </source>
</evidence>
<dbReference type="FunFam" id="3.10.20.370:FF:000001">
    <property type="entry name" value="Retrovirus-related Pol polyprotein from transposon 17.6-like protein"/>
    <property type="match status" value="1"/>
</dbReference>
<dbReference type="PROSITE" id="PS51450">
    <property type="entry name" value="LRR"/>
    <property type="match status" value="2"/>
</dbReference>
<evidence type="ECO:0000256" key="5">
    <source>
        <dbReference type="ARBA" id="ARBA00022692"/>
    </source>
</evidence>
<dbReference type="InterPro" id="IPR036397">
    <property type="entry name" value="RNaseH_sf"/>
</dbReference>
<dbReference type="Gene3D" id="3.30.70.270">
    <property type="match status" value="2"/>
</dbReference>
<dbReference type="InterPro" id="IPR012337">
    <property type="entry name" value="RNaseH-like_sf"/>
</dbReference>
<keyword evidence="10 15" id="KW-0675">Receptor</keyword>
<keyword evidence="11" id="KW-0325">Glycoprotein</keyword>
<keyword evidence="3" id="KW-1003">Cell membrane</keyword>
<feature type="domain" description="Reverse transcriptase" evidence="13">
    <location>
        <begin position="1"/>
        <end position="67"/>
    </location>
</feature>
<gene>
    <name evidence="15" type="ORF">D0Y65_039016</name>
</gene>
<comment type="similarity">
    <text evidence="2">Belongs to the RLP family.</text>
</comment>
<dbReference type="GO" id="GO:0005886">
    <property type="term" value="C:plasma membrane"/>
    <property type="evidence" value="ECO:0007669"/>
    <property type="project" value="UniProtKB-SubCell"/>
</dbReference>
<dbReference type="InterPro" id="IPR013210">
    <property type="entry name" value="LRR_N_plant-typ"/>
</dbReference>
<dbReference type="InterPro" id="IPR001584">
    <property type="entry name" value="Integrase_cat-core"/>
</dbReference>